<protein>
    <submittedName>
        <fullName evidence="3">Uncharacterized protein</fullName>
    </submittedName>
</protein>
<dbReference type="Proteomes" id="UP000295818">
    <property type="component" value="Unassembled WGS sequence"/>
</dbReference>
<evidence type="ECO:0000313" key="4">
    <source>
        <dbReference type="Proteomes" id="UP000295818"/>
    </source>
</evidence>
<dbReference type="PRINTS" id="PR01217">
    <property type="entry name" value="PRICHEXTENSN"/>
</dbReference>
<gene>
    <name evidence="3" type="ORF">EV644_12457</name>
</gene>
<evidence type="ECO:0000313" key="3">
    <source>
        <dbReference type="EMBL" id="TCO12933.1"/>
    </source>
</evidence>
<feature type="region of interest" description="Disordered" evidence="1">
    <location>
        <begin position="127"/>
        <end position="164"/>
    </location>
</feature>
<keyword evidence="2" id="KW-0472">Membrane</keyword>
<keyword evidence="4" id="KW-1185">Reference proteome</keyword>
<feature type="region of interest" description="Disordered" evidence="1">
    <location>
        <begin position="1"/>
        <end position="84"/>
    </location>
</feature>
<feature type="compositionally biased region" description="Low complexity" evidence="1">
    <location>
        <begin position="44"/>
        <end position="57"/>
    </location>
</feature>
<feature type="transmembrane region" description="Helical" evidence="2">
    <location>
        <begin position="89"/>
        <end position="110"/>
    </location>
</feature>
<reference evidence="3 4" key="1">
    <citation type="journal article" date="2015" name="Stand. Genomic Sci.">
        <title>Genomic Encyclopedia of Bacterial and Archaeal Type Strains, Phase III: the genomes of soil and plant-associated and newly described type strains.</title>
        <authorList>
            <person name="Whitman W.B."/>
            <person name="Woyke T."/>
            <person name="Klenk H.P."/>
            <person name="Zhou Y."/>
            <person name="Lilburn T.G."/>
            <person name="Beck B.J."/>
            <person name="De Vos P."/>
            <person name="Vandamme P."/>
            <person name="Eisen J.A."/>
            <person name="Garrity G."/>
            <person name="Hugenholtz P."/>
            <person name="Kyrpides N.C."/>
        </authorList>
    </citation>
    <scope>NUCLEOTIDE SEQUENCE [LARGE SCALE GENOMIC DNA]</scope>
    <source>
        <strain evidence="3 4">VKM Ac-2538</strain>
    </source>
</reference>
<keyword evidence="2" id="KW-0812">Transmembrane</keyword>
<accession>A0ABY2B9R9</accession>
<organism evidence="3 4">
    <name type="scientific">Kribbella orskensis</name>
    <dbReference type="NCBI Taxonomy" id="2512216"/>
    <lineage>
        <taxon>Bacteria</taxon>
        <taxon>Bacillati</taxon>
        <taxon>Actinomycetota</taxon>
        <taxon>Actinomycetes</taxon>
        <taxon>Propionibacteriales</taxon>
        <taxon>Kribbellaceae</taxon>
        <taxon>Kribbella</taxon>
    </lineage>
</organism>
<evidence type="ECO:0000256" key="1">
    <source>
        <dbReference type="SAM" id="MobiDB-lite"/>
    </source>
</evidence>
<dbReference type="RefSeq" id="WP_132195116.1">
    <property type="nucleotide sequence ID" value="NZ_SLWM01000024.1"/>
</dbReference>
<sequence>MSDPQPPAWTPENDPNRPYGAPLPPPHTAPLPQYAARPPQYGEPAQYTQPPQYGGQPPQYPAPPPHQLHSGGPQYPPPHQPPARRKTQWLLAGAVTLVFALVAGTVVVLATRGSGDAAVGGPMPTATYSDGVTSSEAPSPTAPPSYTPEPAPTPTPTPTPERRRTLRDIDQGIQVYDDVYVNPASGWRKDRRTKYSVDVASPTKHGVVIVLVNPIGYPATTAVRSVTRQLVEADRLTAVRMNPVKSLSPANSNIAGQARMDFSGRYAKNGAVISIVGRCTTMTGVESIHNVTVTVCVEALKDAWDVVLGDANRMLASVARSI</sequence>
<comment type="caution">
    <text evidence="3">The sequence shown here is derived from an EMBL/GenBank/DDBJ whole genome shotgun (WGS) entry which is preliminary data.</text>
</comment>
<feature type="compositionally biased region" description="Pro residues" evidence="1">
    <location>
        <begin position="140"/>
        <end position="159"/>
    </location>
</feature>
<name>A0ABY2B9R9_9ACTN</name>
<keyword evidence="2" id="KW-1133">Transmembrane helix</keyword>
<proteinExistence type="predicted"/>
<evidence type="ECO:0000256" key="2">
    <source>
        <dbReference type="SAM" id="Phobius"/>
    </source>
</evidence>
<dbReference type="EMBL" id="SLWM01000024">
    <property type="protein sequence ID" value="TCO12933.1"/>
    <property type="molecule type" value="Genomic_DNA"/>
</dbReference>